<reference evidence="9" key="1">
    <citation type="journal article" date="2019" name="Int. J. Syst. Evol. Microbiol.">
        <title>The Global Catalogue of Microorganisms (GCM) 10K type strain sequencing project: providing services to taxonomists for standard genome sequencing and annotation.</title>
        <authorList>
            <consortium name="The Broad Institute Genomics Platform"/>
            <consortium name="The Broad Institute Genome Sequencing Center for Infectious Disease"/>
            <person name="Wu L."/>
            <person name="Ma J."/>
        </authorList>
    </citation>
    <scope>NUCLEOTIDE SEQUENCE [LARGE SCALE GENOMIC DNA]</scope>
    <source>
        <strain evidence="9">TISTR 2562</strain>
    </source>
</reference>
<evidence type="ECO:0000256" key="1">
    <source>
        <dbReference type="ARBA" id="ARBA00018370"/>
    </source>
</evidence>
<dbReference type="Proteomes" id="UP001597474">
    <property type="component" value="Unassembled WGS sequence"/>
</dbReference>
<keyword evidence="2 6" id="KW-0732">Signal</keyword>
<organism evidence="8 9">
    <name type="scientific">Sulfitobacter aestuarii</name>
    <dbReference type="NCBI Taxonomy" id="2161676"/>
    <lineage>
        <taxon>Bacteria</taxon>
        <taxon>Pseudomonadati</taxon>
        <taxon>Pseudomonadota</taxon>
        <taxon>Alphaproteobacteria</taxon>
        <taxon>Rhodobacterales</taxon>
        <taxon>Roseobacteraceae</taxon>
        <taxon>Sulfitobacter</taxon>
    </lineage>
</organism>
<evidence type="ECO:0000256" key="3">
    <source>
        <dbReference type="ARBA" id="ARBA00030642"/>
    </source>
</evidence>
<gene>
    <name evidence="8" type="ORF">ACFSUD_04255</name>
</gene>
<evidence type="ECO:0000256" key="4">
    <source>
        <dbReference type="ARBA" id="ARBA00031484"/>
    </source>
</evidence>
<dbReference type="EMBL" id="JBHUMP010000002">
    <property type="protein sequence ID" value="MFD2738776.1"/>
    <property type="molecule type" value="Genomic_DNA"/>
</dbReference>
<keyword evidence="5" id="KW-0697">Rotamase</keyword>
<dbReference type="InterPro" id="IPR000297">
    <property type="entry name" value="PPIase_PpiC"/>
</dbReference>
<feature type="domain" description="PpiC" evidence="7">
    <location>
        <begin position="170"/>
        <end position="266"/>
    </location>
</feature>
<keyword evidence="9" id="KW-1185">Reference proteome</keyword>
<dbReference type="PANTHER" id="PTHR47637:SF1">
    <property type="entry name" value="CHAPERONE SURA"/>
    <property type="match status" value="1"/>
</dbReference>
<evidence type="ECO:0000256" key="2">
    <source>
        <dbReference type="ARBA" id="ARBA00022729"/>
    </source>
</evidence>
<feature type="signal peptide" evidence="6">
    <location>
        <begin position="1"/>
        <end position="30"/>
    </location>
</feature>
<dbReference type="PROSITE" id="PS50198">
    <property type="entry name" value="PPIC_PPIASE_2"/>
    <property type="match status" value="1"/>
</dbReference>
<sequence>MWKITRNISQSLRRCLWPLLLLIGLGQAGAAQNLFAPVVRIDDAVVTEYEVQQRQRFLQLLNAPGATREAAIEALIDDRLRARAAREAGLELPPEAIREGMREFAGRADLQTDEFIAALNQSGVSEETFRDFVTVNIAWRELIRARYADRVQISRAEIDRARAADRGAGGLRVLLSEIIIPAPPPRAAEVAALAERISKTRSTAEFSSFARQYSATASRERGGQMPWTPLEKLPPAIQPLIRDLAPGEVTAPLPIPNAVALFQLRAIEETGAPAQNYAQIDYAAYHIPGGRSDAALTRAAQIRAEIDTCDDLYGINQGGPAGQLERKSESPAQIPQDIAIELAKLDPGEVSTALTRADGRNLVFLMLCGRTASANAEVSEEAVVNSLRQRRLEGYSAQLLEQLRANSRIRRP</sequence>
<evidence type="ECO:0000256" key="5">
    <source>
        <dbReference type="PROSITE-ProRule" id="PRU00278"/>
    </source>
</evidence>
<comment type="caution">
    <text evidence="8">The sequence shown here is derived from an EMBL/GenBank/DDBJ whole genome shotgun (WGS) entry which is preliminary data.</text>
</comment>
<keyword evidence="5 8" id="KW-0413">Isomerase</keyword>
<dbReference type="InterPro" id="IPR050280">
    <property type="entry name" value="OMP_Chaperone_SurA"/>
</dbReference>
<dbReference type="SUPFAM" id="SSF109998">
    <property type="entry name" value="Triger factor/SurA peptide-binding domain-like"/>
    <property type="match status" value="1"/>
</dbReference>
<dbReference type="InterPro" id="IPR046357">
    <property type="entry name" value="PPIase_dom_sf"/>
</dbReference>
<evidence type="ECO:0000259" key="7">
    <source>
        <dbReference type="PROSITE" id="PS50198"/>
    </source>
</evidence>
<dbReference type="Gene3D" id="3.10.50.40">
    <property type="match status" value="1"/>
</dbReference>
<proteinExistence type="predicted"/>
<dbReference type="PANTHER" id="PTHR47637">
    <property type="entry name" value="CHAPERONE SURA"/>
    <property type="match status" value="1"/>
</dbReference>
<evidence type="ECO:0000313" key="9">
    <source>
        <dbReference type="Proteomes" id="UP001597474"/>
    </source>
</evidence>
<dbReference type="SUPFAM" id="SSF54534">
    <property type="entry name" value="FKBP-like"/>
    <property type="match status" value="1"/>
</dbReference>
<protein>
    <recommendedName>
        <fullName evidence="1">Parvulin-like PPIase</fullName>
    </recommendedName>
    <alternativeName>
        <fullName evidence="3">Peptidyl-prolyl cis-trans isomerase plp</fullName>
    </alternativeName>
    <alternativeName>
        <fullName evidence="4">Rotamase plp</fullName>
    </alternativeName>
</protein>
<evidence type="ECO:0000313" key="8">
    <source>
        <dbReference type="EMBL" id="MFD2738776.1"/>
    </source>
</evidence>
<dbReference type="Pfam" id="PF00639">
    <property type="entry name" value="Rotamase"/>
    <property type="match status" value="1"/>
</dbReference>
<dbReference type="GO" id="GO:0016853">
    <property type="term" value="F:isomerase activity"/>
    <property type="evidence" value="ECO:0007669"/>
    <property type="project" value="UniProtKB-KW"/>
</dbReference>
<dbReference type="Gene3D" id="1.10.4030.10">
    <property type="entry name" value="Porin chaperone SurA, peptide-binding domain"/>
    <property type="match status" value="1"/>
</dbReference>
<evidence type="ECO:0000256" key="6">
    <source>
        <dbReference type="SAM" id="SignalP"/>
    </source>
</evidence>
<feature type="chain" id="PRO_5046244375" description="Parvulin-like PPIase" evidence="6">
    <location>
        <begin position="31"/>
        <end position="412"/>
    </location>
</feature>
<dbReference type="InterPro" id="IPR027304">
    <property type="entry name" value="Trigger_fact/SurA_dom_sf"/>
</dbReference>
<dbReference type="RefSeq" id="WP_386371776.1">
    <property type="nucleotide sequence ID" value="NZ_JBHUMP010000002.1"/>
</dbReference>
<accession>A0ABW5U0S1</accession>
<name>A0ABW5U0S1_9RHOB</name>